<organism evidence="1 2">
    <name type="scientific">Chlorella ohadii</name>
    <dbReference type="NCBI Taxonomy" id="2649997"/>
    <lineage>
        <taxon>Eukaryota</taxon>
        <taxon>Viridiplantae</taxon>
        <taxon>Chlorophyta</taxon>
        <taxon>core chlorophytes</taxon>
        <taxon>Trebouxiophyceae</taxon>
        <taxon>Chlorellales</taxon>
        <taxon>Chlorellaceae</taxon>
        <taxon>Chlorella clade</taxon>
        <taxon>Chlorella</taxon>
    </lineage>
</organism>
<gene>
    <name evidence="1" type="ORF">COHA_003875</name>
</gene>
<evidence type="ECO:0000313" key="2">
    <source>
        <dbReference type="Proteomes" id="UP001205105"/>
    </source>
</evidence>
<dbReference type="AlphaFoldDB" id="A0AAD5DUI9"/>
<keyword evidence="2" id="KW-1185">Reference proteome</keyword>
<proteinExistence type="predicted"/>
<reference evidence="1" key="1">
    <citation type="submission" date="2020-11" db="EMBL/GenBank/DDBJ databases">
        <title>Chlorella ohadii genome sequencing and assembly.</title>
        <authorList>
            <person name="Murik O."/>
            <person name="Treves H."/>
            <person name="Kedem I."/>
            <person name="Shotland Y."/>
            <person name="Kaplan A."/>
        </authorList>
    </citation>
    <scope>NUCLEOTIDE SEQUENCE</scope>
    <source>
        <strain evidence="1">1</strain>
    </source>
</reference>
<dbReference type="Proteomes" id="UP001205105">
    <property type="component" value="Unassembled WGS sequence"/>
</dbReference>
<accession>A0AAD5DUI9</accession>
<protein>
    <submittedName>
        <fullName evidence="1">Uncharacterized protein</fullName>
    </submittedName>
</protein>
<name>A0AAD5DUI9_9CHLO</name>
<sequence length="240" mass="25516">MWPSGCVRCGETSCASYIPNTCECASCPPGWRLAGSVCTEAEEAEQLLDATVVLGGAVPRLDTVYQLQANCTAARYLSARPCDSEDCGLSIQRAPSESAQSRVSDALRFFIRPSNGTSAMNPLFSSPVQIVSTLREATPDCPARLGVGSAAVKAVAELGSQPQCGRWVVGMHDGPSPTAHQWVLEPADLDLTVRIRAEGLPQTCARYLGVHAACATGLEPQLFAADDPNAITEWRLLRLP</sequence>
<evidence type="ECO:0000313" key="1">
    <source>
        <dbReference type="EMBL" id="KAI7842521.1"/>
    </source>
</evidence>
<comment type="caution">
    <text evidence="1">The sequence shown here is derived from an EMBL/GenBank/DDBJ whole genome shotgun (WGS) entry which is preliminary data.</text>
</comment>
<dbReference type="EMBL" id="JADXDR010000052">
    <property type="protein sequence ID" value="KAI7842521.1"/>
    <property type="molecule type" value="Genomic_DNA"/>
</dbReference>